<proteinExistence type="predicted"/>
<dbReference type="Proteomes" id="UP000745859">
    <property type="component" value="Unassembled WGS sequence"/>
</dbReference>
<dbReference type="RefSeq" id="WP_167184911.1">
    <property type="nucleotide sequence ID" value="NZ_JAASQL010000001.1"/>
</dbReference>
<gene>
    <name evidence="2" type="ORF">FHR24_001045</name>
</gene>
<evidence type="ECO:0008006" key="4">
    <source>
        <dbReference type="Google" id="ProtNLM"/>
    </source>
</evidence>
<feature type="chain" id="PRO_5046993577" description="Cytochrome P460" evidence="1">
    <location>
        <begin position="24"/>
        <end position="399"/>
    </location>
</feature>
<organism evidence="2 3">
    <name type="scientific">Wenyingzhuangia heitensis</name>
    <dbReference type="NCBI Taxonomy" id="1487859"/>
    <lineage>
        <taxon>Bacteria</taxon>
        <taxon>Pseudomonadati</taxon>
        <taxon>Bacteroidota</taxon>
        <taxon>Flavobacteriia</taxon>
        <taxon>Flavobacteriales</taxon>
        <taxon>Flavobacteriaceae</taxon>
        <taxon>Wenyingzhuangia</taxon>
    </lineage>
</organism>
<keyword evidence="3" id="KW-1185">Reference proteome</keyword>
<sequence>MKKLSFMILGCAVFIFMASKAISEEPARYSELSEKTSTNVELQATFPTNDPKTRTQANFDNYAWQMFVALNWPADTSKRGVANSSKKIGDSGTVVWQTFRTSESIFLPNGQKPAPWNTDYTKKLKLSTISKVDPTIKERLSSTAQAVGGPLVDQNLQYTYYEKYMNQTEFDFIYNHQYYDAANLAKLNTNMNMDSESMEVKSAWKIMGNNDTQSEFFTCEADIENIGTATVGLVGLHIIYKSKNSPQWVWATFEHTNNAPTVNTTNQSKHFSYYNPECPTNKCPENKEQPANSAKPNFASQVVRTTPIPVSAQNTNTKWQKLLQGTVWKNYQLITMQWPADPNDPGNPQGTPTPNISANTTMETYIQQNSSCMGCHSTASFNNIKTDYSFLFLEAQSSN</sequence>
<accession>A0ABX0UAW9</accession>
<feature type="signal peptide" evidence="1">
    <location>
        <begin position="1"/>
        <end position="23"/>
    </location>
</feature>
<evidence type="ECO:0000256" key="1">
    <source>
        <dbReference type="SAM" id="SignalP"/>
    </source>
</evidence>
<comment type="caution">
    <text evidence="2">The sequence shown here is derived from an EMBL/GenBank/DDBJ whole genome shotgun (WGS) entry which is preliminary data.</text>
</comment>
<name>A0ABX0UAW9_9FLAO</name>
<dbReference type="EMBL" id="JAASQL010000001">
    <property type="protein sequence ID" value="NIJ44606.1"/>
    <property type="molecule type" value="Genomic_DNA"/>
</dbReference>
<protein>
    <recommendedName>
        <fullName evidence="4">Cytochrome P460</fullName>
    </recommendedName>
</protein>
<evidence type="ECO:0000313" key="3">
    <source>
        <dbReference type="Proteomes" id="UP000745859"/>
    </source>
</evidence>
<evidence type="ECO:0000313" key="2">
    <source>
        <dbReference type="EMBL" id="NIJ44606.1"/>
    </source>
</evidence>
<reference evidence="2 3" key="1">
    <citation type="submission" date="2020-03" db="EMBL/GenBank/DDBJ databases">
        <title>Genomic Encyclopedia of Type Strains, Phase IV (KMG-IV): sequencing the most valuable type-strain genomes for metagenomic binning, comparative biology and taxonomic classification.</title>
        <authorList>
            <person name="Goeker M."/>
        </authorList>
    </citation>
    <scope>NUCLEOTIDE SEQUENCE [LARGE SCALE GENOMIC DNA]</scope>
    <source>
        <strain evidence="2 3">DSM 101599</strain>
    </source>
</reference>
<keyword evidence="1" id="KW-0732">Signal</keyword>